<comment type="similarity">
    <text evidence="1 2">Belongs to the DegT/DnrJ/EryC1 family.</text>
</comment>
<dbReference type="PANTHER" id="PTHR30244">
    <property type="entry name" value="TRANSAMINASE"/>
    <property type="match status" value="1"/>
</dbReference>
<organism evidence="3 4">
    <name type="scientific">Ralstonia mojiangensis</name>
    <dbReference type="NCBI Taxonomy" id="2953895"/>
    <lineage>
        <taxon>Bacteria</taxon>
        <taxon>Pseudomonadati</taxon>
        <taxon>Pseudomonadota</taxon>
        <taxon>Betaproteobacteria</taxon>
        <taxon>Burkholderiales</taxon>
        <taxon>Burkholderiaceae</taxon>
        <taxon>Ralstonia</taxon>
    </lineage>
</organism>
<dbReference type="InterPro" id="IPR015421">
    <property type="entry name" value="PyrdxlP-dep_Trfase_major"/>
</dbReference>
<dbReference type="PIRSF" id="PIRSF000390">
    <property type="entry name" value="PLP_StrS"/>
    <property type="match status" value="1"/>
</dbReference>
<dbReference type="GO" id="GO:0008483">
    <property type="term" value="F:transaminase activity"/>
    <property type="evidence" value="ECO:0007669"/>
    <property type="project" value="UniProtKB-KW"/>
</dbReference>
<comment type="caution">
    <text evidence="3">The sequence shown here is derived from an EMBL/GenBank/DDBJ whole genome shotgun (WGS) entry which is preliminary data.</text>
</comment>
<proteinExistence type="inferred from homology"/>
<dbReference type="InterPro" id="IPR000653">
    <property type="entry name" value="DegT/StrS_aminotransferase"/>
</dbReference>
<dbReference type="Gene3D" id="3.40.640.10">
    <property type="entry name" value="Type I PLP-dependent aspartate aminotransferase-like (Major domain)"/>
    <property type="match status" value="1"/>
</dbReference>
<dbReference type="EMBL" id="JAOCQJ010000003">
    <property type="protein sequence ID" value="MCT7317139.1"/>
    <property type="molecule type" value="Genomic_DNA"/>
</dbReference>
<reference evidence="3" key="1">
    <citation type="journal article" date="2023" name="Front. Microbiol.">
        <title>Ralstonia chuxiongensis sp. nov., Ralstonia mojiangensis sp. nov., and Ralstonia soli sp. nov., isolated from tobacco fields, are three novel species in the family Burkholderiaceae.</title>
        <authorList>
            <person name="Lu C.H."/>
            <person name="Zhang Y.Y."/>
            <person name="Jiang N."/>
            <person name="Chen W."/>
            <person name="Shao X."/>
            <person name="Zhao Z.M."/>
            <person name="Lu W.L."/>
            <person name="Hu X."/>
            <person name="Xi Y.X."/>
            <person name="Zou S.Y."/>
            <person name="Wei Q.J."/>
            <person name="Lin Z.L."/>
            <person name="Gong L."/>
            <person name="Gai X.T."/>
            <person name="Zhang L.Q."/>
            <person name="Li J.Y."/>
            <person name="Jin Y."/>
            <person name="Xia Z.Y."/>
        </authorList>
    </citation>
    <scope>NUCLEOTIDE SEQUENCE</scope>
    <source>
        <strain evidence="3">22TCCZM01-4</strain>
    </source>
</reference>
<keyword evidence="3" id="KW-0032">Aminotransferase</keyword>
<keyword evidence="2" id="KW-0663">Pyridoxal phosphate</keyword>
<evidence type="ECO:0000256" key="2">
    <source>
        <dbReference type="RuleBase" id="RU004508"/>
    </source>
</evidence>
<evidence type="ECO:0000256" key="1">
    <source>
        <dbReference type="ARBA" id="ARBA00037999"/>
    </source>
</evidence>
<evidence type="ECO:0000313" key="4">
    <source>
        <dbReference type="Proteomes" id="UP001164374"/>
    </source>
</evidence>
<gene>
    <name evidence="3" type="ORF">N5I87_14115</name>
</gene>
<dbReference type="Proteomes" id="UP001164374">
    <property type="component" value="Unassembled WGS sequence"/>
</dbReference>
<dbReference type="InterPro" id="IPR015422">
    <property type="entry name" value="PyrdxlP-dep_Trfase_small"/>
</dbReference>
<accession>A0AAE3I3P5</accession>
<name>A0AAE3I3P5_9RALS</name>
<dbReference type="RefSeq" id="WP_260799886.1">
    <property type="nucleotide sequence ID" value="NZ_JAOCQJ010000003.1"/>
</dbReference>
<dbReference type="PANTHER" id="PTHR30244:SF34">
    <property type="entry name" value="DTDP-4-AMINO-4,6-DIDEOXYGALACTOSE TRANSAMINASE"/>
    <property type="match status" value="1"/>
</dbReference>
<protein>
    <submittedName>
        <fullName evidence="3">DegT/DnrJ/EryC1/StrS family aminotransferase</fullName>
    </submittedName>
</protein>
<dbReference type="InterPro" id="IPR015424">
    <property type="entry name" value="PyrdxlP-dep_Trfase"/>
</dbReference>
<dbReference type="Pfam" id="PF01041">
    <property type="entry name" value="DegT_DnrJ_EryC1"/>
    <property type="match status" value="1"/>
</dbReference>
<dbReference type="AlphaFoldDB" id="A0AAE3I3P5"/>
<reference evidence="3" key="2">
    <citation type="submission" date="2023-02" db="EMBL/GenBank/DDBJ databases">
        <authorList>
            <person name="Lu C.-H."/>
        </authorList>
    </citation>
    <scope>NUCLEOTIDE SEQUENCE</scope>
    <source>
        <strain evidence="3">22TCCZM01-4</strain>
    </source>
</reference>
<evidence type="ECO:0000313" key="3">
    <source>
        <dbReference type="EMBL" id="MCT7317139.1"/>
    </source>
</evidence>
<dbReference type="GO" id="GO:0030170">
    <property type="term" value="F:pyridoxal phosphate binding"/>
    <property type="evidence" value="ECO:0007669"/>
    <property type="project" value="TreeGrafter"/>
</dbReference>
<dbReference type="Gene3D" id="3.90.1150.10">
    <property type="entry name" value="Aspartate Aminotransferase, domain 1"/>
    <property type="match status" value="1"/>
</dbReference>
<dbReference type="GO" id="GO:0000271">
    <property type="term" value="P:polysaccharide biosynthetic process"/>
    <property type="evidence" value="ECO:0007669"/>
    <property type="project" value="TreeGrafter"/>
</dbReference>
<dbReference type="SUPFAM" id="SSF53383">
    <property type="entry name" value="PLP-dependent transferases"/>
    <property type="match status" value="1"/>
</dbReference>
<sequence length="375" mass="40245">MSSTEVFRLFDARPTAAMDAAALGVLSTGQIASGPLVAQFETAFAKMVVGEFAVATDNMTSALVLALHLAGVGDGDEVATLAYSCLSSNSAIKRVGATPVWVDIDPETATISCDDLARAVTAKTKAVTIYHVAGYPAAMQEIAEFCRARGLVLIEDCNAALGAEIDGRPVGSFGDFAVYSFYPNRQVNALDGGMLFCPDETTARRARRLRRFGIDLAGFRDARGEIDPAADVPEIGWSSAMSNLNAAVGLAHLEGWDLRKARLRENAAYLKSIIDSLSGVRAVRWVSDSQPGWWGFAVLSHERDEKLAMLKSLGVQASILHQRNDVYSGFVATSRPLPGTDRFQSEVIVLPCGPWLDAQSVAELGRCLQSVWSPR</sequence>
<keyword evidence="3" id="KW-0808">Transferase</keyword>